<comment type="similarity">
    <text evidence="4">Belongs to the MsrA Met sulfoxide reductase family.</text>
</comment>
<accession>A0A318Y542</accession>
<organism evidence="6 7">
    <name type="scientific">Ruminiclostridium sufflavum DSM 19573</name>
    <dbReference type="NCBI Taxonomy" id="1121337"/>
    <lineage>
        <taxon>Bacteria</taxon>
        <taxon>Bacillati</taxon>
        <taxon>Bacillota</taxon>
        <taxon>Clostridia</taxon>
        <taxon>Eubacteriales</taxon>
        <taxon>Oscillospiraceae</taxon>
        <taxon>Ruminiclostridium</taxon>
    </lineage>
</organism>
<protein>
    <recommendedName>
        <fullName evidence="4">Peptide methionine sulfoxide reductase MsrA</fullName>
        <shortName evidence="4">Protein-methionine-S-oxide reductase</shortName>
        <ecNumber evidence="4">1.8.4.11</ecNumber>
    </recommendedName>
    <alternativeName>
        <fullName evidence="4">Peptide-methionine (S)-S-oxide reductase</fullName>
        <shortName evidence="4">Peptide Met(O) reductase</shortName>
    </alternativeName>
</protein>
<evidence type="ECO:0000259" key="5">
    <source>
        <dbReference type="Pfam" id="PF01625"/>
    </source>
</evidence>
<dbReference type="NCBIfam" id="TIGR00401">
    <property type="entry name" value="msrA"/>
    <property type="match status" value="1"/>
</dbReference>
<feature type="domain" description="Peptide methionine sulphoxide reductase MsrA" evidence="5">
    <location>
        <begin position="13"/>
        <end position="163"/>
    </location>
</feature>
<dbReference type="EC" id="1.8.4.11" evidence="4"/>
<comment type="function">
    <text evidence="4">Has an important function as a repair enzyme for proteins that have been inactivated by oxidation. Catalyzes the reversible oxidation-reduction of methionine sulfoxide in proteins to methionine.</text>
</comment>
<feature type="active site" evidence="4">
    <location>
        <position position="20"/>
    </location>
</feature>
<keyword evidence="7" id="KW-1185">Reference proteome</keyword>
<dbReference type="PANTHER" id="PTHR42799">
    <property type="entry name" value="MITOCHONDRIAL PEPTIDE METHIONINE SULFOXIDE REDUCTASE"/>
    <property type="match status" value="1"/>
</dbReference>
<dbReference type="HAMAP" id="MF_01401">
    <property type="entry name" value="MsrA"/>
    <property type="match status" value="1"/>
</dbReference>
<dbReference type="OrthoDB" id="4174719at2"/>
<dbReference type="SUPFAM" id="SSF55068">
    <property type="entry name" value="Peptide methionine sulfoxide reductase"/>
    <property type="match status" value="1"/>
</dbReference>
<comment type="catalytic activity">
    <reaction evidence="3 4">
        <text>[thioredoxin]-disulfide + L-methionine + H2O = L-methionine (S)-S-oxide + [thioredoxin]-dithiol</text>
        <dbReference type="Rhea" id="RHEA:19993"/>
        <dbReference type="Rhea" id="RHEA-COMP:10698"/>
        <dbReference type="Rhea" id="RHEA-COMP:10700"/>
        <dbReference type="ChEBI" id="CHEBI:15377"/>
        <dbReference type="ChEBI" id="CHEBI:29950"/>
        <dbReference type="ChEBI" id="CHEBI:50058"/>
        <dbReference type="ChEBI" id="CHEBI:57844"/>
        <dbReference type="ChEBI" id="CHEBI:58772"/>
        <dbReference type="EC" id="1.8.4.11"/>
    </reaction>
</comment>
<proteinExistence type="inferred from homology"/>
<dbReference type="GO" id="GO:0005737">
    <property type="term" value="C:cytoplasm"/>
    <property type="evidence" value="ECO:0007669"/>
    <property type="project" value="TreeGrafter"/>
</dbReference>
<dbReference type="AlphaFoldDB" id="A0A318Y542"/>
<evidence type="ECO:0000313" key="7">
    <source>
        <dbReference type="Proteomes" id="UP000248132"/>
    </source>
</evidence>
<reference evidence="6 7" key="1">
    <citation type="submission" date="2018-06" db="EMBL/GenBank/DDBJ databases">
        <title>Genomic Encyclopedia of Type Strains, Phase I: the one thousand microbial genomes (KMG-I) project.</title>
        <authorList>
            <person name="Kyrpides N."/>
        </authorList>
    </citation>
    <scope>NUCLEOTIDE SEQUENCE [LARGE SCALE GENOMIC DNA]</scope>
    <source>
        <strain evidence="6 7">DSM 19573</strain>
    </source>
</reference>
<evidence type="ECO:0000256" key="4">
    <source>
        <dbReference type="HAMAP-Rule" id="MF_01401"/>
    </source>
</evidence>
<dbReference type="Proteomes" id="UP000248132">
    <property type="component" value="Unassembled WGS sequence"/>
</dbReference>
<dbReference type="GO" id="GO:0034599">
    <property type="term" value="P:cellular response to oxidative stress"/>
    <property type="evidence" value="ECO:0007669"/>
    <property type="project" value="TreeGrafter"/>
</dbReference>
<dbReference type="InterPro" id="IPR036509">
    <property type="entry name" value="Met_Sox_Rdtase_MsrA_sf"/>
</dbReference>
<evidence type="ECO:0000313" key="6">
    <source>
        <dbReference type="EMBL" id="PYG87111.1"/>
    </source>
</evidence>
<dbReference type="InterPro" id="IPR050162">
    <property type="entry name" value="MsrA_MetSO_reductase"/>
</dbReference>
<dbReference type="PANTHER" id="PTHR42799:SF2">
    <property type="entry name" value="MITOCHONDRIAL PEPTIDE METHIONINE SULFOXIDE REDUCTASE"/>
    <property type="match status" value="1"/>
</dbReference>
<dbReference type="RefSeq" id="WP_110462508.1">
    <property type="nucleotide sequence ID" value="NZ_QKMR01000014.1"/>
</dbReference>
<comment type="catalytic activity">
    <reaction evidence="2 4">
        <text>L-methionyl-[protein] + [thioredoxin]-disulfide + H2O = L-methionyl-(S)-S-oxide-[protein] + [thioredoxin]-dithiol</text>
        <dbReference type="Rhea" id="RHEA:14217"/>
        <dbReference type="Rhea" id="RHEA-COMP:10698"/>
        <dbReference type="Rhea" id="RHEA-COMP:10700"/>
        <dbReference type="Rhea" id="RHEA-COMP:12313"/>
        <dbReference type="Rhea" id="RHEA-COMP:12315"/>
        <dbReference type="ChEBI" id="CHEBI:15377"/>
        <dbReference type="ChEBI" id="CHEBI:16044"/>
        <dbReference type="ChEBI" id="CHEBI:29950"/>
        <dbReference type="ChEBI" id="CHEBI:44120"/>
        <dbReference type="ChEBI" id="CHEBI:50058"/>
        <dbReference type="EC" id="1.8.4.11"/>
    </reaction>
</comment>
<name>A0A318Y542_9FIRM</name>
<keyword evidence="1 4" id="KW-0560">Oxidoreductase</keyword>
<dbReference type="InterPro" id="IPR002569">
    <property type="entry name" value="Met_Sox_Rdtase_MsrA_dom"/>
</dbReference>
<dbReference type="Gene3D" id="3.30.1060.10">
    <property type="entry name" value="Peptide methionine sulphoxide reductase MsrA"/>
    <property type="match status" value="1"/>
</dbReference>
<dbReference type="GO" id="GO:0033744">
    <property type="term" value="F:L-methionine:thioredoxin-disulfide S-oxidoreductase activity"/>
    <property type="evidence" value="ECO:0007669"/>
    <property type="project" value="RHEA"/>
</dbReference>
<evidence type="ECO:0000256" key="3">
    <source>
        <dbReference type="ARBA" id="ARBA00048782"/>
    </source>
</evidence>
<dbReference type="GO" id="GO:0008113">
    <property type="term" value="F:peptide-methionine (S)-S-oxide reductase activity"/>
    <property type="evidence" value="ECO:0007669"/>
    <property type="project" value="UniProtKB-UniRule"/>
</dbReference>
<evidence type="ECO:0000256" key="1">
    <source>
        <dbReference type="ARBA" id="ARBA00023002"/>
    </source>
</evidence>
<comment type="caution">
    <text evidence="6">The sequence shown here is derived from an EMBL/GenBank/DDBJ whole genome shotgun (WGS) entry which is preliminary data.</text>
</comment>
<dbReference type="Pfam" id="PF01625">
    <property type="entry name" value="PMSR"/>
    <property type="match status" value="1"/>
</dbReference>
<gene>
    <name evidence="4" type="primary">msrA</name>
    <name evidence="6" type="ORF">LY28_02494</name>
</gene>
<sequence length="180" mass="20359">MVSNAALRYNSKEIYLAGGCFWGIEKYISQIRGVVSTEVGYANGSTENPSYEEVCCKSTGHAETVRVLYNPDIISLKFLLDLYYDAINPLALNRQGNDVGAQYRTGIYYTAVEDKEIIEESIALLQKKYEKPVAIEAIPLKNYYRAEEYHQKYLEKNPKGYCHIGKDKFDKAANAAESLD</sequence>
<dbReference type="EMBL" id="QKMR01000014">
    <property type="protein sequence ID" value="PYG87111.1"/>
    <property type="molecule type" value="Genomic_DNA"/>
</dbReference>
<evidence type="ECO:0000256" key="2">
    <source>
        <dbReference type="ARBA" id="ARBA00047806"/>
    </source>
</evidence>